<organism evidence="1 2">
    <name type="scientific">Dermacentor silvarum</name>
    <name type="common">Tick</name>
    <dbReference type="NCBI Taxonomy" id="543639"/>
    <lineage>
        <taxon>Eukaryota</taxon>
        <taxon>Metazoa</taxon>
        <taxon>Ecdysozoa</taxon>
        <taxon>Arthropoda</taxon>
        <taxon>Chelicerata</taxon>
        <taxon>Arachnida</taxon>
        <taxon>Acari</taxon>
        <taxon>Parasitiformes</taxon>
        <taxon>Ixodida</taxon>
        <taxon>Ixodoidea</taxon>
        <taxon>Ixodidae</taxon>
        <taxon>Rhipicephalinae</taxon>
        <taxon>Dermacentor</taxon>
    </lineage>
</organism>
<protein>
    <submittedName>
        <fullName evidence="1">Uncharacterized protein</fullName>
    </submittedName>
</protein>
<name>A0ACB8CG08_DERSI</name>
<evidence type="ECO:0000313" key="2">
    <source>
        <dbReference type="Proteomes" id="UP000821865"/>
    </source>
</evidence>
<dbReference type="EMBL" id="CM023476">
    <property type="protein sequence ID" value="KAH7941674.1"/>
    <property type="molecule type" value="Genomic_DNA"/>
</dbReference>
<proteinExistence type="predicted"/>
<dbReference type="Proteomes" id="UP000821865">
    <property type="component" value="Chromosome 7"/>
</dbReference>
<gene>
    <name evidence="1" type="ORF">HPB49_016032</name>
</gene>
<evidence type="ECO:0000313" key="1">
    <source>
        <dbReference type="EMBL" id="KAH7941674.1"/>
    </source>
</evidence>
<comment type="caution">
    <text evidence="1">The sequence shown here is derived from an EMBL/GenBank/DDBJ whole genome shotgun (WGS) entry which is preliminary data.</text>
</comment>
<accession>A0ACB8CG08</accession>
<reference evidence="1" key="1">
    <citation type="submission" date="2020-05" db="EMBL/GenBank/DDBJ databases">
        <title>Large-scale comparative analyses of tick genomes elucidate their genetic diversity and vector capacities.</title>
        <authorList>
            <person name="Jia N."/>
            <person name="Wang J."/>
            <person name="Shi W."/>
            <person name="Du L."/>
            <person name="Sun Y."/>
            <person name="Zhan W."/>
            <person name="Jiang J."/>
            <person name="Wang Q."/>
            <person name="Zhang B."/>
            <person name="Ji P."/>
            <person name="Sakyi L.B."/>
            <person name="Cui X."/>
            <person name="Yuan T."/>
            <person name="Jiang B."/>
            <person name="Yang W."/>
            <person name="Lam T.T.-Y."/>
            <person name="Chang Q."/>
            <person name="Ding S."/>
            <person name="Wang X."/>
            <person name="Zhu J."/>
            <person name="Ruan X."/>
            <person name="Zhao L."/>
            <person name="Wei J."/>
            <person name="Que T."/>
            <person name="Du C."/>
            <person name="Cheng J."/>
            <person name="Dai P."/>
            <person name="Han X."/>
            <person name="Huang E."/>
            <person name="Gao Y."/>
            <person name="Liu J."/>
            <person name="Shao H."/>
            <person name="Ye R."/>
            <person name="Li L."/>
            <person name="Wei W."/>
            <person name="Wang X."/>
            <person name="Wang C."/>
            <person name="Yang T."/>
            <person name="Huo Q."/>
            <person name="Li W."/>
            <person name="Guo W."/>
            <person name="Chen H."/>
            <person name="Zhou L."/>
            <person name="Ni X."/>
            <person name="Tian J."/>
            <person name="Zhou Y."/>
            <person name="Sheng Y."/>
            <person name="Liu T."/>
            <person name="Pan Y."/>
            <person name="Xia L."/>
            <person name="Li J."/>
            <person name="Zhao F."/>
            <person name="Cao W."/>
        </authorList>
    </citation>
    <scope>NUCLEOTIDE SEQUENCE</scope>
    <source>
        <strain evidence="1">Dsil-2018</strain>
    </source>
</reference>
<sequence length="182" mass="19552">MGEASQVSEVSQSEMSTATGKPGGEGGSKAPMIAGAIVLLLLVAGGIYFAISSTAGGDIKLACTFGRTGVLQSQMPPDDMCDFIFYTHMFYNTRTNRIEPQHGSTSAEQFMKVANSYKITTFGISLAVSLMPQFPPDQKDDIKKAMENLMNKKIMHFGALDVDVRDYDAAKSGGLQYLKAST</sequence>
<keyword evidence="2" id="KW-1185">Reference proteome</keyword>